<feature type="domain" description="UGGT thioredoxin-like" evidence="14">
    <location>
        <begin position="590"/>
        <end position="760"/>
    </location>
</feature>
<feature type="domain" description="UDP-glucose:glycoprotein glucosyltransferase thioredoxin-like" evidence="15">
    <location>
        <begin position="840"/>
        <end position="1025"/>
    </location>
</feature>
<dbReference type="GO" id="GO:0051082">
    <property type="term" value="F:unfolded protein binding"/>
    <property type="evidence" value="ECO:0007669"/>
    <property type="project" value="TreeGrafter"/>
</dbReference>
<evidence type="ECO:0000256" key="3">
    <source>
        <dbReference type="ARBA" id="ARBA00004922"/>
    </source>
</evidence>
<dbReference type="SUPFAM" id="SSF53448">
    <property type="entry name" value="Nucleotide-diphospho-sugar transferases"/>
    <property type="match status" value="2"/>
</dbReference>
<dbReference type="Pfam" id="PF18400">
    <property type="entry name" value="Thioredoxin_12"/>
    <property type="match status" value="1"/>
</dbReference>
<dbReference type="Pfam" id="PF18401">
    <property type="entry name" value="Thioredoxin_13"/>
    <property type="match status" value="1"/>
</dbReference>
<dbReference type="InterPro" id="IPR040694">
    <property type="entry name" value="UGGT_TRXL_2"/>
</dbReference>
<evidence type="ECO:0008006" key="19">
    <source>
        <dbReference type="Google" id="ProtNLM"/>
    </source>
</evidence>
<keyword evidence="5" id="KW-0808">Transferase</keyword>
<evidence type="ECO:0000259" key="15">
    <source>
        <dbReference type="Pfam" id="PF18403"/>
    </source>
</evidence>
<dbReference type="InterPro" id="IPR040525">
    <property type="entry name" value="UGGT_TRXL_4"/>
</dbReference>
<dbReference type="Gene3D" id="3.90.550.10">
    <property type="entry name" value="Spore Coat Polysaccharide Biosynthesis Protein SpsA, Chain A"/>
    <property type="match status" value="2"/>
</dbReference>
<dbReference type="Pfam" id="PF18402">
    <property type="entry name" value="Thioredoxin_14"/>
    <property type="match status" value="2"/>
</dbReference>
<comment type="catalytic activity">
    <reaction evidence="10">
        <text>N(4)-(alpha-D-Man-(1-&gt;2)-alpha-D-Man-(1-&gt;2)-alpha-D-Man-(1-&gt;3)-[alpha-D-Man-(1-&gt;2)-alpha-D-Man-(1-&gt;3)-[alpha-D-Man-(1-&gt;2)-alpha-D-Man-(1-&gt;6)]-alpha-D-Man-(1-&gt;6)]-beta-D-Man-(1-&gt;4)-beta-D-GlcNAc-(1-&gt;4)-beta-D-GlcNAc)-L-asparaginyl-[protein] (N-glucan mannose isomer 9A1,2,3B1,2,3) + UDP-alpha-D-glucose = N(4)-(alpha-D-Glc-(1-&gt;3)-alpha-D-Man-(1-&gt;2)-alpha-D-Man-(1-&gt;2)-alpha-D-Man-(1-&gt;3)-[alpha-D-Man-(1-&gt;2)-alpha-D-Man-(1-&gt;3)-[alpha-D-Man-(1-&gt;2)-alpha-D-Man-(1-&gt;6)]-alpha-D-Man-(1-&gt;6)]-beta-D-Man-(1-&gt;4)-beta-D-GlcNAc-(1-&gt;4)-beta-D-GlcNAc)-L-asparaginyl-[protein] + UDP + H(+)</text>
        <dbReference type="Rhea" id="RHEA:61304"/>
        <dbReference type="Rhea" id="RHEA-COMP:14356"/>
        <dbReference type="Rhea" id="RHEA-COMP:14357"/>
        <dbReference type="ChEBI" id="CHEBI:15378"/>
        <dbReference type="ChEBI" id="CHEBI:58223"/>
        <dbReference type="ChEBI" id="CHEBI:58885"/>
        <dbReference type="ChEBI" id="CHEBI:59080"/>
        <dbReference type="ChEBI" id="CHEBI:139493"/>
    </reaction>
</comment>
<dbReference type="GO" id="GO:0003980">
    <property type="term" value="F:UDP-glucose:glycoprotein glucosyltransferase activity"/>
    <property type="evidence" value="ECO:0007669"/>
    <property type="project" value="InterPro"/>
</dbReference>
<comment type="subcellular location">
    <subcellularLocation>
        <location evidence="2">Endoplasmic reticulum lumen</location>
    </subcellularLocation>
</comment>
<protein>
    <recommendedName>
        <fullName evidence="19">UDP-glucose:glycoprotein glucosyltransferase 1</fullName>
    </recommendedName>
</protein>
<evidence type="ECO:0000256" key="4">
    <source>
        <dbReference type="ARBA" id="ARBA00006351"/>
    </source>
</evidence>
<dbReference type="Pfam" id="PF18403">
    <property type="entry name" value="Thioredoxin_15"/>
    <property type="match status" value="1"/>
</dbReference>
<evidence type="ECO:0000259" key="12">
    <source>
        <dbReference type="Pfam" id="PF18400"/>
    </source>
</evidence>
<organism evidence="17 18">
    <name type="scientific">Albula glossodonta</name>
    <name type="common">roundjaw bonefish</name>
    <dbReference type="NCBI Taxonomy" id="121402"/>
    <lineage>
        <taxon>Eukaryota</taxon>
        <taxon>Metazoa</taxon>
        <taxon>Chordata</taxon>
        <taxon>Craniata</taxon>
        <taxon>Vertebrata</taxon>
        <taxon>Euteleostomi</taxon>
        <taxon>Actinopterygii</taxon>
        <taxon>Neopterygii</taxon>
        <taxon>Teleostei</taxon>
        <taxon>Albuliformes</taxon>
        <taxon>Albulidae</taxon>
        <taxon>Albula</taxon>
    </lineage>
</organism>
<dbReference type="InterPro" id="IPR040692">
    <property type="entry name" value="UGGT_TRXL_3"/>
</dbReference>
<comment type="pathway">
    <text evidence="3">Protein modification; protein glycosylation.</text>
</comment>
<comment type="function">
    <text evidence="9">Recognizes glycoproteins with minor folding defects. Reglucosylates single N-glycans near the misfolded part of the protein, thus providing quality control for protein folding in the endoplasmic reticulum. Reglucosylated proteins are recognized by calreticulin for recycling to the endoplasmic reticulum and refolding or degradation.</text>
</comment>
<accession>A0A8T2P1M8</accession>
<dbReference type="InterPro" id="IPR029044">
    <property type="entry name" value="Nucleotide-diphossugar_trans"/>
</dbReference>
<name>A0A8T2P1M8_9TELE</name>
<evidence type="ECO:0000313" key="17">
    <source>
        <dbReference type="EMBL" id="KAG9343548.1"/>
    </source>
</evidence>
<dbReference type="GO" id="GO:0018279">
    <property type="term" value="P:protein N-linked glycosylation via asparagine"/>
    <property type="evidence" value="ECO:0007669"/>
    <property type="project" value="TreeGrafter"/>
</dbReference>
<evidence type="ECO:0000256" key="11">
    <source>
        <dbReference type="SAM" id="SignalP"/>
    </source>
</evidence>
<feature type="signal peptide" evidence="11">
    <location>
        <begin position="1"/>
        <end position="35"/>
    </location>
</feature>
<evidence type="ECO:0000256" key="7">
    <source>
        <dbReference type="ARBA" id="ARBA00022824"/>
    </source>
</evidence>
<evidence type="ECO:0000256" key="5">
    <source>
        <dbReference type="ARBA" id="ARBA00022679"/>
    </source>
</evidence>
<dbReference type="InterPro" id="IPR009448">
    <property type="entry name" value="UDP-g_GGtrans"/>
</dbReference>
<keyword evidence="18" id="KW-1185">Reference proteome</keyword>
<dbReference type="InterPro" id="IPR040497">
    <property type="entry name" value="Glyco_transf_24"/>
</dbReference>
<comment type="caution">
    <text evidence="17">The sequence shown here is derived from an EMBL/GenBank/DDBJ whole genome shotgun (WGS) entry which is preliminary data.</text>
</comment>
<dbReference type="Pfam" id="PF06427">
    <property type="entry name" value="UDP-g_GGTase"/>
    <property type="match status" value="1"/>
</dbReference>
<evidence type="ECO:0000259" key="13">
    <source>
        <dbReference type="Pfam" id="PF18401"/>
    </source>
</evidence>
<dbReference type="Pfam" id="PF18404">
    <property type="entry name" value="Glyco_transf_24"/>
    <property type="match status" value="2"/>
</dbReference>
<dbReference type="Proteomes" id="UP000824540">
    <property type="component" value="Unassembled WGS sequence"/>
</dbReference>
<feature type="domain" description="Glucosyltransferase 24 catalytic" evidence="16">
    <location>
        <begin position="1559"/>
        <end position="1722"/>
    </location>
</feature>
<comment type="cofactor">
    <cofactor evidence="1">
        <name>Ca(2+)</name>
        <dbReference type="ChEBI" id="CHEBI:29108"/>
    </cofactor>
</comment>
<feature type="domain" description="UGGT thioredoxin-like" evidence="12">
    <location>
        <begin position="50"/>
        <end position="194"/>
    </location>
</feature>
<comment type="similarity">
    <text evidence="4">Belongs to the glycosyltransferase 8 family.</text>
</comment>
<dbReference type="OrthoDB" id="27683at2759"/>
<feature type="domain" description="UGGT thioredoxin-like" evidence="14">
    <location>
        <begin position="448"/>
        <end position="525"/>
    </location>
</feature>
<dbReference type="GO" id="GO:0036503">
    <property type="term" value="P:ERAD pathway"/>
    <property type="evidence" value="ECO:0007669"/>
    <property type="project" value="TreeGrafter"/>
</dbReference>
<evidence type="ECO:0000256" key="10">
    <source>
        <dbReference type="ARBA" id="ARBA00048456"/>
    </source>
</evidence>
<dbReference type="CDD" id="cd06432">
    <property type="entry name" value="GT8_HUGT1_C_like"/>
    <property type="match status" value="1"/>
</dbReference>
<evidence type="ECO:0000256" key="2">
    <source>
        <dbReference type="ARBA" id="ARBA00004319"/>
    </source>
</evidence>
<reference evidence="17" key="1">
    <citation type="thesis" date="2021" institute="BYU ScholarsArchive" country="Provo, UT, USA">
        <title>Applications of and Algorithms for Genome Assembly and Genomic Analyses with an Emphasis on Marine Teleosts.</title>
        <authorList>
            <person name="Pickett B.D."/>
        </authorList>
    </citation>
    <scope>NUCLEOTIDE SEQUENCE</scope>
    <source>
        <strain evidence="17">HI-2016</strain>
    </source>
</reference>
<dbReference type="EMBL" id="JAFBMS010000023">
    <property type="protein sequence ID" value="KAG9343548.1"/>
    <property type="molecule type" value="Genomic_DNA"/>
</dbReference>
<evidence type="ECO:0000259" key="16">
    <source>
        <dbReference type="Pfam" id="PF18404"/>
    </source>
</evidence>
<evidence type="ECO:0000313" key="18">
    <source>
        <dbReference type="Proteomes" id="UP000824540"/>
    </source>
</evidence>
<dbReference type="PANTHER" id="PTHR11226">
    <property type="entry name" value="UDP-GLUCOSE GLYCOPROTEIN:GLUCOSYLTRANSFERASE"/>
    <property type="match status" value="1"/>
</dbReference>
<keyword evidence="7" id="KW-0256">Endoplasmic reticulum</keyword>
<evidence type="ECO:0000256" key="8">
    <source>
        <dbReference type="ARBA" id="ARBA00023180"/>
    </source>
</evidence>
<keyword evidence="8" id="KW-0325">Glycoprotein</keyword>
<dbReference type="PANTHER" id="PTHR11226:SF3">
    <property type="entry name" value="UDP-GLUCOSE:GLYCOPROTEIN GLUCOSYLTRANSFERASE 1"/>
    <property type="match status" value="1"/>
</dbReference>
<feature type="domain" description="UGGT thioredoxin-like" evidence="13">
    <location>
        <begin position="271"/>
        <end position="340"/>
    </location>
</feature>
<dbReference type="InterPro" id="IPR040693">
    <property type="entry name" value="UGGT_TRXL_1"/>
</dbReference>
<evidence type="ECO:0000256" key="1">
    <source>
        <dbReference type="ARBA" id="ARBA00001913"/>
    </source>
</evidence>
<feature type="domain" description="Glucosyltransferase 24 catalytic" evidence="16">
    <location>
        <begin position="1401"/>
        <end position="1510"/>
    </location>
</feature>
<evidence type="ECO:0000256" key="9">
    <source>
        <dbReference type="ARBA" id="ARBA00045874"/>
    </source>
</evidence>
<feature type="chain" id="PRO_5035721888" description="UDP-glucose:glycoprotein glucosyltransferase 1" evidence="11">
    <location>
        <begin position="36"/>
        <end position="1756"/>
    </location>
</feature>
<evidence type="ECO:0000256" key="6">
    <source>
        <dbReference type="ARBA" id="ARBA00022729"/>
    </source>
</evidence>
<keyword evidence="6 11" id="KW-0732">Signal</keyword>
<dbReference type="GO" id="GO:0005788">
    <property type="term" value="C:endoplasmic reticulum lumen"/>
    <property type="evidence" value="ECO:0007669"/>
    <property type="project" value="UniProtKB-SubCell"/>
</dbReference>
<sequence length="1756" mass="198153">MSALGIREAGGGSSHRMWVSAALLLVGSLVVTVSGDSKAITTTLTTKWASTPLLLEACEFFAEESQEKFWDFVELNQEMDDHDGTDLAYYDLIVKRAAQLLSPVQLNLLKFALSLRAYSATVHSFQQIASNEPPPPGCQAFFSVHGERTCSADRLKALLESASDRPRPLLFKGDHKFPTSNPDAPVAILYAENPSSGKVFLSGYGVELAIKNQEYKAKDDTQVQGADVNATLINENDSVDEVQGFLFGKLKTLYPELKEQLKELRKHLVESTNDMAPLKVWQMQDLSYQTAARILAAPSVDALTVMRDLSQNFPTKARSITKTVVNSEIRKEIEENQKVGVVLQGNLRPTAGRLCPFHQWTAHRPGRTGHLQVRAGERGLCECVWVWVWVCTYAHTCALTLSPPRSVFDVLRNEARVMEGLRSLLVETPFIHDILKLNVQPADSDYAVDIRSPAINWINNLETDGRYASWPSNVQELLRPTFPGVIRQIRKNFHNFVVIVDPAHENTAELLSVAEMFFSNNIPLRYVGPKSADCFMPLTPPRHSATLAGSYTNTRLCCVFDSIPAGEGLNFGSPSSDESLSILPVKHKMIGVVFVVSDAEDVNGMEDAGIALLRAFNYIADEVDNQHAFDAIISMFNKVPTGGKLKVEHVVSVLQKRYPYVEVSSILGADSAYDKNRKDGKAYYEQTGVGPLPVVLYNGMPYQREQLDPDELETVTMHKILDTTSFYQRAVYLGELSSDQDVVDFIMNQPNVVPRINSRILSTSRHYLDLSHTNNHFIDEYARFLFLDTKEKNTAVANSMNYMTKKGMATKDIYDNGTAPELACICECSSLGLDIQMNDSYIRPVTFWVVGDFDQPSGRQLLYDSIRHMKTSNNVRLGMINNPSDDPTSETSRIARAIWSAMQTQTANNAKNFITKLSKEETASALASGTDVSEFAVGGMDVALFKSAYESPKVDFLLSHAAYCRDVLKLKKGQRAVISNGRIIGPLEEGEVFNQDDFLLLESIILKTSGERIKNKIQQLSVEEDRIEYAFFEDRYSAVKLRPSEGEVYFDVVAVVDPVTRDAQKLAPFLMVLKKLVNVNLRVFMNCQSKLSDLPLKSFYRYVLEPEVSFMADNSFAPGPVAKFLDMPHTPLFTLNLNTPESWMVESVHTRYDLDNIYLEEVEGGVAAEYELEYLLLEGHCFDVTTGQPPRGLQFTLGTASDPVIVDTIVMANLGYFQLKANPGAWILKLRKGRSDDIYKVYSHEGTDSPSEADDLIVVLNNFKSKIIKVKGHRSRTEDILRFILGEEKQAWVSEAVDGGGVGEGGATEARFQDAGASLTHVRMGKESEQIGFARYRPQGSRLENIALTFGLVQKKPDKMSEELLSDGTQENDSGFWESLTRGFTGASKTDETKQEKDDVINIFSVASGHLYERFLRIMMLSVLKHTKTPVKFWFLKNYLSPTFKEFIPYMAEEYGFQYELVQYKWPRWLHQQTEKQRIIWGYKILFLDVLFPLAVDKILFVDADQSRRMRHRYITHQLCRSSGRPAAGSRHPLAGLQPRPFQREKEWNCDEFYIEKCAEKIVRTDLKELRDFDLEGAPYGYTPFCESRREMDGYRFWKSGYWASHLAGRKYHISALYVVDLKKFRKIAAGDRLRGQYQGLSQDPNSLSNLDQDLPNNMIHQVPIKSLPQEWLWCETWCDDTSKKKAKTIDLCNNPQTKEPKLQAAVRIVAEWSDYDQEIKRIYNKFLEEKEKGTISGINRTAQTGKSDDGLHTEL</sequence>
<proteinExistence type="inferred from homology"/>
<gene>
    <name evidence="17" type="ORF">JZ751_013714</name>
</gene>
<evidence type="ECO:0000259" key="14">
    <source>
        <dbReference type="Pfam" id="PF18402"/>
    </source>
</evidence>